<name>F2NGH4_DESAR</name>
<dbReference type="HOGENOM" id="CLU_075053_16_2_7"/>
<dbReference type="KEGG" id="dao:Desac_0707"/>
<reference evidence="3" key="2">
    <citation type="submission" date="2011-03" db="EMBL/GenBank/DDBJ databases">
        <title>The complete genome of Desulfobacca acetoxidans DSM 11109.</title>
        <authorList>
            <consortium name="US DOE Joint Genome Institute (JGI-PGF)"/>
            <person name="Lucas S."/>
            <person name="Copeland A."/>
            <person name="Lapidus A."/>
            <person name="Bruce D."/>
            <person name="Goodwin L."/>
            <person name="Pitluck S."/>
            <person name="Peters L."/>
            <person name="Kyrpides N."/>
            <person name="Mavromatis K."/>
            <person name="Ivanova N."/>
            <person name="Ovchinnikova G."/>
            <person name="Teshima H."/>
            <person name="Detter J.C."/>
            <person name="Han C."/>
            <person name="Land M."/>
            <person name="Hauser L."/>
            <person name="Markowitz V."/>
            <person name="Cheng J.-F."/>
            <person name="Hugenholtz P."/>
            <person name="Woyke T."/>
            <person name="Wu D."/>
            <person name="Spring S."/>
            <person name="Schueler E."/>
            <person name="Brambilla E."/>
            <person name="Klenk H.-P."/>
            <person name="Eisen J.A."/>
        </authorList>
    </citation>
    <scope>NUCLEOTIDE SEQUENCE [LARGE SCALE GENOMIC DNA]</scope>
    <source>
        <strain evidence="3">ATCC 700848 / DSM 11109 / ASRB2</strain>
    </source>
</reference>
<dbReference type="GO" id="GO:0003700">
    <property type="term" value="F:DNA-binding transcription factor activity"/>
    <property type="evidence" value="ECO:0007669"/>
    <property type="project" value="TreeGrafter"/>
</dbReference>
<organism evidence="2 3">
    <name type="scientific">Desulfobacca acetoxidans (strain ATCC 700848 / DSM 11109 / ASRB2)</name>
    <dbReference type="NCBI Taxonomy" id="880072"/>
    <lineage>
        <taxon>Bacteria</taxon>
        <taxon>Pseudomonadati</taxon>
        <taxon>Thermodesulfobacteriota</taxon>
        <taxon>Desulfobaccia</taxon>
        <taxon>Desulfobaccales</taxon>
        <taxon>Desulfobaccaceae</taxon>
        <taxon>Desulfobacca</taxon>
    </lineage>
</organism>
<dbReference type="InterPro" id="IPR018490">
    <property type="entry name" value="cNMP-bd_dom_sf"/>
</dbReference>
<protein>
    <submittedName>
        <fullName evidence="2">Putative transcriptional regulator, Crp/Fnr family</fullName>
    </submittedName>
</protein>
<keyword evidence="3" id="KW-1185">Reference proteome</keyword>
<dbReference type="InterPro" id="IPR018488">
    <property type="entry name" value="cNMP-bd_CS"/>
</dbReference>
<dbReference type="InterPro" id="IPR000595">
    <property type="entry name" value="cNMP-bd_dom"/>
</dbReference>
<dbReference type="InterPro" id="IPR050397">
    <property type="entry name" value="Env_Response_Regulators"/>
</dbReference>
<sequence>MISTPAEGYLTYIRKNHLLQELTDEELQQILRAAVMRNFGENEVIMQEGDSGDAMYIMCEGIVQITKRLVLELDEETPRDKVIIRFRAEEGVILGEMALIESDVRSATVTALTPCQMLELHKDAFYRLLEQFPEMGVKILLRLTKNLSHRLRKSSDEVVKLTTALAIALES</sequence>
<dbReference type="OrthoDB" id="9784809at2"/>
<dbReference type="eggNOG" id="COG0664">
    <property type="taxonomic scope" value="Bacteria"/>
</dbReference>
<dbReference type="RefSeq" id="WP_013705700.1">
    <property type="nucleotide sequence ID" value="NC_015388.1"/>
</dbReference>
<proteinExistence type="predicted"/>
<dbReference type="CDD" id="cd00038">
    <property type="entry name" value="CAP_ED"/>
    <property type="match status" value="1"/>
</dbReference>
<feature type="domain" description="Cyclic nucleotide-binding" evidence="1">
    <location>
        <begin position="18"/>
        <end position="146"/>
    </location>
</feature>
<dbReference type="Proteomes" id="UP000000483">
    <property type="component" value="Chromosome"/>
</dbReference>
<dbReference type="AlphaFoldDB" id="F2NGH4"/>
<dbReference type="Gene3D" id="2.60.120.10">
    <property type="entry name" value="Jelly Rolls"/>
    <property type="match status" value="1"/>
</dbReference>
<evidence type="ECO:0000313" key="2">
    <source>
        <dbReference type="EMBL" id="AEB08587.1"/>
    </source>
</evidence>
<dbReference type="PROSITE" id="PS50042">
    <property type="entry name" value="CNMP_BINDING_3"/>
    <property type="match status" value="1"/>
</dbReference>
<reference evidence="2 3" key="1">
    <citation type="journal article" date="2011" name="Stand. Genomic Sci.">
        <title>Complete genome sequence of the acetate-degrading sulfate reducer Desulfobacca acetoxidans type strain (ASRB2).</title>
        <authorList>
            <person name="Goker M."/>
            <person name="Teshima H."/>
            <person name="Lapidus A."/>
            <person name="Nolan M."/>
            <person name="Lucas S."/>
            <person name="Hammon N."/>
            <person name="Deshpande S."/>
            <person name="Cheng J.F."/>
            <person name="Tapia R."/>
            <person name="Han C."/>
            <person name="Goodwin L."/>
            <person name="Pitluck S."/>
            <person name="Huntemann M."/>
            <person name="Liolios K."/>
            <person name="Ivanova N."/>
            <person name="Pagani I."/>
            <person name="Mavromatis K."/>
            <person name="Ovchinikova G."/>
            <person name="Pati A."/>
            <person name="Chen A."/>
            <person name="Palaniappan K."/>
            <person name="Land M."/>
            <person name="Hauser L."/>
            <person name="Brambilla E.M."/>
            <person name="Rohde M."/>
            <person name="Spring S."/>
            <person name="Detter J.C."/>
            <person name="Woyke T."/>
            <person name="Bristow J."/>
            <person name="Eisen J.A."/>
            <person name="Markowitz V."/>
            <person name="Hugenholtz P."/>
            <person name="Kyrpides N.C."/>
            <person name="Klenk H.P."/>
        </authorList>
    </citation>
    <scope>NUCLEOTIDE SEQUENCE [LARGE SCALE GENOMIC DNA]</scope>
    <source>
        <strain evidence="3">ATCC 700848 / DSM 11109 / ASRB2</strain>
    </source>
</reference>
<evidence type="ECO:0000259" key="1">
    <source>
        <dbReference type="PROSITE" id="PS50042"/>
    </source>
</evidence>
<evidence type="ECO:0000313" key="3">
    <source>
        <dbReference type="Proteomes" id="UP000000483"/>
    </source>
</evidence>
<dbReference type="SUPFAM" id="SSF51206">
    <property type="entry name" value="cAMP-binding domain-like"/>
    <property type="match status" value="1"/>
</dbReference>
<dbReference type="PROSITE" id="PS00889">
    <property type="entry name" value="CNMP_BINDING_2"/>
    <property type="match status" value="1"/>
</dbReference>
<dbReference type="SMART" id="SM00100">
    <property type="entry name" value="cNMP"/>
    <property type="match status" value="1"/>
</dbReference>
<dbReference type="PANTHER" id="PTHR24567">
    <property type="entry name" value="CRP FAMILY TRANSCRIPTIONAL REGULATORY PROTEIN"/>
    <property type="match status" value="1"/>
</dbReference>
<dbReference type="GO" id="GO:0005829">
    <property type="term" value="C:cytosol"/>
    <property type="evidence" value="ECO:0007669"/>
    <property type="project" value="TreeGrafter"/>
</dbReference>
<dbReference type="PANTHER" id="PTHR24567:SF74">
    <property type="entry name" value="HTH-TYPE TRANSCRIPTIONAL REGULATOR ARCR"/>
    <property type="match status" value="1"/>
</dbReference>
<gene>
    <name evidence="2" type="ordered locus">Desac_0707</name>
</gene>
<dbReference type="EMBL" id="CP002629">
    <property type="protein sequence ID" value="AEB08587.1"/>
    <property type="molecule type" value="Genomic_DNA"/>
</dbReference>
<dbReference type="STRING" id="880072.Desac_0707"/>
<dbReference type="Pfam" id="PF00027">
    <property type="entry name" value="cNMP_binding"/>
    <property type="match status" value="1"/>
</dbReference>
<dbReference type="InterPro" id="IPR014710">
    <property type="entry name" value="RmlC-like_jellyroll"/>
</dbReference>
<accession>F2NGH4</accession>